<dbReference type="GO" id="GO:0000814">
    <property type="term" value="C:ESCRT II complex"/>
    <property type="evidence" value="ECO:0007669"/>
    <property type="project" value="UniProtKB-UniRule"/>
</dbReference>
<dbReference type="EMBL" id="BTFZ01000012">
    <property type="protein sequence ID" value="GMM37817.1"/>
    <property type="molecule type" value="Genomic_DNA"/>
</dbReference>
<evidence type="ECO:0000256" key="3">
    <source>
        <dbReference type="ARBA" id="ARBA00022927"/>
    </source>
</evidence>
<comment type="subcellular location">
    <subcellularLocation>
        <location evidence="4">Cytoplasm</location>
    </subcellularLocation>
    <subcellularLocation>
        <location evidence="4">Endosome</location>
    </subcellularLocation>
</comment>
<dbReference type="SUPFAM" id="SSF50729">
    <property type="entry name" value="PH domain-like"/>
    <property type="match status" value="1"/>
</dbReference>
<protein>
    <recommendedName>
        <fullName evidence="4">Vacuolar protein-sorting-associated protein 36</fullName>
    </recommendedName>
    <alternativeName>
        <fullName evidence="4">ESCRT-II complex subunit VPS36</fullName>
    </alternativeName>
</protein>
<dbReference type="InterPro" id="IPR037855">
    <property type="entry name" value="Vps36"/>
</dbReference>
<dbReference type="Gene3D" id="2.30.29.30">
    <property type="entry name" value="Pleckstrin-homology domain (PH domain)/Phosphotyrosine-binding domain (PTB)"/>
    <property type="match status" value="1"/>
</dbReference>
<dbReference type="Pfam" id="PF16988">
    <property type="entry name" value="Vps36-NZF-N"/>
    <property type="match status" value="1"/>
</dbReference>
<dbReference type="InterPro" id="IPR011993">
    <property type="entry name" value="PH-like_dom_sf"/>
</dbReference>
<dbReference type="InterPro" id="IPR021648">
    <property type="entry name" value="GLUE_dom"/>
</dbReference>
<dbReference type="Pfam" id="PF11605">
    <property type="entry name" value="Vps36_ESCRT-II"/>
    <property type="match status" value="1"/>
</dbReference>
<dbReference type="PANTHER" id="PTHR13128:SF12">
    <property type="entry name" value="VACUOLAR PROTEIN-SORTING-ASSOCIATED PROTEIN 36"/>
    <property type="match status" value="1"/>
</dbReference>
<dbReference type="GO" id="GO:0043328">
    <property type="term" value="P:protein transport to vacuole involved in ubiquitin-dependent protein catabolic process via the multivesicular body sorting pathway"/>
    <property type="evidence" value="ECO:0007669"/>
    <property type="project" value="UniProtKB-UniRule"/>
</dbReference>
<evidence type="ECO:0000256" key="1">
    <source>
        <dbReference type="ARBA" id="ARBA00009697"/>
    </source>
</evidence>
<comment type="function">
    <text evidence="4">Component of the ESCRT-II complex (endosomal sorting complex required for transport II), which is required for multivesicular body (MVB) formation and sorting of endosomal cargo proteins into MVBs.</text>
</comment>
<keyword evidence="4" id="KW-0967">Endosome</keyword>
<keyword evidence="4" id="KW-0963">Cytoplasm</keyword>
<reference evidence="6 7" key="1">
    <citation type="journal article" date="2023" name="Elife">
        <title>Identification of key yeast species and microbe-microbe interactions impacting larval growth of Drosophila in the wild.</title>
        <authorList>
            <person name="Mure A."/>
            <person name="Sugiura Y."/>
            <person name="Maeda R."/>
            <person name="Honda K."/>
            <person name="Sakurai N."/>
            <person name="Takahashi Y."/>
            <person name="Watada M."/>
            <person name="Katoh T."/>
            <person name="Gotoh A."/>
            <person name="Gotoh Y."/>
            <person name="Taniguchi I."/>
            <person name="Nakamura K."/>
            <person name="Hayashi T."/>
            <person name="Katayama T."/>
            <person name="Uemura T."/>
            <person name="Hattori Y."/>
        </authorList>
    </citation>
    <scope>NUCLEOTIDE SEQUENCE [LARGE SCALE GENOMIC DNA]</scope>
    <source>
        <strain evidence="6 7">SC-9</strain>
    </source>
</reference>
<comment type="caution">
    <text evidence="6">The sequence shown here is derived from an EMBL/GenBank/DDBJ whole genome shotgun (WGS) entry which is preliminary data.</text>
</comment>
<dbReference type="GO" id="GO:0032266">
    <property type="term" value="F:phosphatidylinositol-3-phosphate binding"/>
    <property type="evidence" value="ECO:0007669"/>
    <property type="project" value="UniProtKB-UniRule"/>
</dbReference>
<accession>A0AAV5QTB9</accession>
<dbReference type="AlphaFoldDB" id="A0AAV5QTB9"/>
<dbReference type="InterPro" id="IPR031558">
    <property type="entry name" value="Vps36-NZF-N"/>
</dbReference>
<feature type="domain" description="GLUE N-terminal" evidence="5">
    <location>
        <begin position="16"/>
        <end position="376"/>
    </location>
</feature>
<dbReference type="InterPro" id="IPR036390">
    <property type="entry name" value="WH_DNA-bd_sf"/>
</dbReference>
<dbReference type="GeneID" id="90075792"/>
<comment type="similarity">
    <text evidence="1 4">Belongs to the VPS36 family.</text>
</comment>
<evidence type="ECO:0000259" key="5">
    <source>
        <dbReference type="PROSITE" id="PS51495"/>
    </source>
</evidence>
<organism evidence="6 7">
    <name type="scientific">Saccharomycopsis crataegensis</name>
    <dbReference type="NCBI Taxonomy" id="43959"/>
    <lineage>
        <taxon>Eukaryota</taxon>
        <taxon>Fungi</taxon>
        <taxon>Dikarya</taxon>
        <taxon>Ascomycota</taxon>
        <taxon>Saccharomycotina</taxon>
        <taxon>Saccharomycetes</taxon>
        <taxon>Saccharomycopsidaceae</taxon>
        <taxon>Saccharomycopsis</taxon>
    </lineage>
</organism>
<dbReference type="SUPFAM" id="SSF46785">
    <property type="entry name" value="Winged helix' DNA-binding domain"/>
    <property type="match status" value="1"/>
</dbReference>
<evidence type="ECO:0000256" key="4">
    <source>
        <dbReference type="RuleBase" id="RU367095"/>
    </source>
</evidence>
<name>A0AAV5QTB9_9ASCO</name>
<keyword evidence="7" id="KW-1185">Reference proteome</keyword>
<dbReference type="SUPFAM" id="SSF90209">
    <property type="entry name" value="Ran binding protein zinc finger-like"/>
    <property type="match status" value="2"/>
</dbReference>
<dbReference type="PANTHER" id="PTHR13128">
    <property type="entry name" value="VACUOLAR PROTEIN-SORTING-ASSOCIATED PROTEIN 36"/>
    <property type="match status" value="1"/>
</dbReference>
<sequence>MSSKTRHKIPKYWHFAHLTASYTPILNQHRTESIALLVDSVGLYQGNFKIHNHQNGRIYLTNERLVYVDNDDPVNCSLYFKLIDVISDGGLKFYNGFLKSSPKITVRFKDDNNISDDSEGGLYEADGLFESIESTQSNKDKLKDPSIERLRATDMSQASSVGSISGNSDIFETGDFEIVSWKCKICQFVNKISSENYELDKLLNPNLNTGVKFPNCVNCGIQSTKNGIISAIKKSRNKKLKLKQKELEALKDKDLIDLSDDVASSESVVKSKNINQCLVCTFVNHPLMKNCEICGSSLNNFPKKPTLKNARNLIMLDTEDPSDGNKEAFQARSIKLSFRGNFNGGNNNNSNDLKKFLSKLQEMIDEANLKDIMKRANKNENVQKIIMSNPKGPSDSSVSNEAKTPRIKTGISALESNQGHIIKKNEFILESSLEDLNSLMSKAKELNNLIKSFDKVINVNSISNNEYQKTLDESKSTLGIGNTNDSFHYLVLNNNFNFLNKLDNKEIFYKELARNLAIFIQNFVFGIGDNSMKLITNEYSGGIISLIDLYSLYNISLGFNNNLISPSDLLESVSYFDSLKLPLKFRKFEKSGLLVIQDSKCTDEEILNQVTDFLINKKFRLQNSEVIDSEYQSVENKIKGSGEYFRGINIQTLVKEMNLSVAILQEILDIGLMNGSLLIDEDISGTSYYLNEIDNYEW</sequence>
<comment type="subunit">
    <text evidence="4">Component of the endosomal sorting complex required for transport II (ESCRT-II).</text>
</comment>
<evidence type="ECO:0000256" key="2">
    <source>
        <dbReference type="ARBA" id="ARBA00022448"/>
    </source>
</evidence>
<dbReference type="Gene3D" id="2.30.30.380">
    <property type="entry name" value="Zn-finger domain of Sec23/24"/>
    <property type="match status" value="1"/>
</dbReference>
<dbReference type="RefSeq" id="XP_064854813.1">
    <property type="nucleotide sequence ID" value="XM_064998741.1"/>
</dbReference>
<dbReference type="InterPro" id="IPR040608">
    <property type="entry name" value="Snf8/Vps36"/>
</dbReference>
<evidence type="ECO:0000313" key="6">
    <source>
        <dbReference type="EMBL" id="GMM37817.1"/>
    </source>
</evidence>
<keyword evidence="2 4" id="KW-0813">Transport</keyword>
<dbReference type="GO" id="GO:0031902">
    <property type="term" value="C:late endosome membrane"/>
    <property type="evidence" value="ECO:0007669"/>
    <property type="project" value="UniProtKB-UniRule"/>
</dbReference>
<dbReference type="GO" id="GO:0043130">
    <property type="term" value="F:ubiquitin binding"/>
    <property type="evidence" value="ECO:0007669"/>
    <property type="project" value="UniProtKB-UniRule"/>
</dbReference>
<proteinExistence type="inferred from homology"/>
<dbReference type="PROSITE" id="PS51495">
    <property type="entry name" value="GLUE"/>
    <property type="match status" value="1"/>
</dbReference>
<dbReference type="InterPro" id="IPR036388">
    <property type="entry name" value="WH-like_DNA-bd_sf"/>
</dbReference>
<keyword evidence="3 4" id="KW-0653">Protein transport</keyword>
<dbReference type="Pfam" id="PF04157">
    <property type="entry name" value="EAP30"/>
    <property type="match status" value="1"/>
</dbReference>
<evidence type="ECO:0000313" key="7">
    <source>
        <dbReference type="Proteomes" id="UP001360560"/>
    </source>
</evidence>
<gene>
    <name evidence="6" type="ORF">DASC09_051420</name>
</gene>
<dbReference type="Proteomes" id="UP001360560">
    <property type="component" value="Unassembled WGS sequence"/>
</dbReference>
<dbReference type="Gene3D" id="1.10.10.10">
    <property type="entry name" value="Winged helix-like DNA-binding domain superfamily/Winged helix DNA-binding domain"/>
    <property type="match status" value="2"/>
</dbReference>
<dbReference type="InterPro" id="IPR036443">
    <property type="entry name" value="Znf_RanBP2_sf"/>
</dbReference>